<reference evidence="1 2" key="1">
    <citation type="journal article" date="2015" name="Nature">
        <title>rRNA introns, odd ribosomes, and small enigmatic genomes across a large radiation of phyla.</title>
        <authorList>
            <person name="Brown C.T."/>
            <person name="Hug L.A."/>
            <person name="Thomas B.C."/>
            <person name="Sharon I."/>
            <person name="Castelle C.J."/>
            <person name="Singh A."/>
            <person name="Wilkins M.J."/>
            <person name="Williams K.H."/>
            <person name="Banfield J.F."/>
        </authorList>
    </citation>
    <scope>NUCLEOTIDE SEQUENCE [LARGE SCALE GENOMIC DNA]</scope>
</reference>
<gene>
    <name evidence="1" type="ORF">UU29_C0001G0024</name>
</gene>
<sequence>MCEYQQFEVNNLNTTYRPVDNEDIKSVPNREGGKKEPNIKLLLNIEPWKVYLGDTLRHIIARQEEILQLPDSPQNRSFQEFLARIAKNLGNEILYDSERTIRVEDSLYFDPYASILINYIFDDAGY</sequence>
<protein>
    <submittedName>
        <fullName evidence="1">Uncharacterized protein</fullName>
    </submittedName>
</protein>
<accession>A0A0G0U405</accession>
<name>A0A0G0U405_9BACT</name>
<dbReference type="Proteomes" id="UP000034601">
    <property type="component" value="Unassembled WGS sequence"/>
</dbReference>
<dbReference type="EMBL" id="LCAB01000001">
    <property type="protein sequence ID" value="KKR83804.1"/>
    <property type="molecule type" value="Genomic_DNA"/>
</dbReference>
<dbReference type="AlphaFoldDB" id="A0A0G0U405"/>
<proteinExistence type="predicted"/>
<organism evidence="1 2">
    <name type="scientific">Candidatus Daviesbacteria bacterium GW2011_GWA2_40_9</name>
    <dbReference type="NCBI Taxonomy" id="1618424"/>
    <lineage>
        <taxon>Bacteria</taxon>
        <taxon>Candidatus Daviesiibacteriota</taxon>
    </lineage>
</organism>
<comment type="caution">
    <text evidence="1">The sequence shown here is derived from an EMBL/GenBank/DDBJ whole genome shotgun (WGS) entry which is preliminary data.</text>
</comment>
<evidence type="ECO:0000313" key="2">
    <source>
        <dbReference type="Proteomes" id="UP000034601"/>
    </source>
</evidence>
<evidence type="ECO:0000313" key="1">
    <source>
        <dbReference type="EMBL" id="KKR83804.1"/>
    </source>
</evidence>